<keyword evidence="4" id="KW-1185">Reference proteome</keyword>
<sequence length="274" mass="29855">MLDGSFTVSEFIELLIASILAGLLTGCLLIYIYRRYQRRRAHSLRRQEDFDGETKAHQGKSPPSSNNAHLDLGSVIDIHSRTQRSQHRQTPSIPIQPPPAEEDPSSYAADDLAVEMTANNHWAEAGSSRVGRLETDVLHDNPRTPGQSQMVSFPSTPSTLEHQLNTHASSGSTSARHSRFPSHTRLRGSGHGSQGGNSTSSVGQSSADLALSRTTTNVSTLPAYDTLSNAPPRYPSSLRTSISHSVILDQPSPGFIPPLPETPRWTKQDGSDRF</sequence>
<evidence type="ECO:0000256" key="2">
    <source>
        <dbReference type="SAM" id="Phobius"/>
    </source>
</evidence>
<accession>A0AAD5YQX9</accession>
<feature type="compositionally biased region" description="Polar residues" evidence="1">
    <location>
        <begin position="196"/>
        <end position="208"/>
    </location>
</feature>
<feature type="region of interest" description="Disordered" evidence="1">
    <location>
        <begin position="222"/>
        <end position="274"/>
    </location>
</feature>
<evidence type="ECO:0000313" key="3">
    <source>
        <dbReference type="EMBL" id="KAJ3558706.1"/>
    </source>
</evidence>
<dbReference type="Proteomes" id="UP001213000">
    <property type="component" value="Unassembled WGS sequence"/>
</dbReference>
<feature type="region of interest" description="Disordered" evidence="1">
    <location>
        <begin position="137"/>
        <end position="208"/>
    </location>
</feature>
<dbReference type="AlphaFoldDB" id="A0AAD5YQX9"/>
<dbReference type="EMBL" id="JANIEX010001377">
    <property type="protein sequence ID" value="KAJ3558706.1"/>
    <property type="molecule type" value="Genomic_DNA"/>
</dbReference>
<protein>
    <submittedName>
        <fullName evidence="3">Uncharacterized protein</fullName>
    </submittedName>
</protein>
<evidence type="ECO:0000313" key="4">
    <source>
        <dbReference type="Proteomes" id="UP001213000"/>
    </source>
</evidence>
<keyword evidence="2" id="KW-1133">Transmembrane helix</keyword>
<comment type="caution">
    <text evidence="3">The sequence shown here is derived from an EMBL/GenBank/DDBJ whole genome shotgun (WGS) entry which is preliminary data.</text>
</comment>
<gene>
    <name evidence="3" type="ORF">NP233_g11456</name>
</gene>
<feature type="compositionally biased region" description="Basic residues" evidence="1">
    <location>
        <begin position="176"/>
        <end position="188"/>
    </location>
</feature>
<proteinExistence type="predicted"/>
<reference evidence="3" key="1">
    <citation type="submission" date="2022-07" db="EMBL/GenBank/DDBJ databases">
        <title>Genome Sequence of Leucocoprinus birnbaumii.</title>
        <authorList>
            <person name="Buettner E."/>
        </authorList>
    </citation>
    <scope>NUCLEOTIDE SEQUENCE</scope>
    <source>
        <strain evidence="3">VT141</strain>
    </source>
</reference>
<feature type="transmembrane region" description="Helical" evidence="2">
    <location>
        <begin position="12"/>
        <end position="33"/>
    </location>
</feature>
<keyword evidence="2" id="KW-0472">Membrane</keyword>
<feature type="compositionally biased region" description="Polar residues" evidence="1">
    <location>
        <begin position="144"/>
        <end position="175"/>
    </location>
</feature>
<feature type="region of interest" description="Disordered" evidence="1">
    <location>
        <begin position="44"/>
        <end position="106"/>
    </location>
</feature>
<feature type="compositionally biased region" description="Basic and acidic residues" evidence="1">
    <location>
        <begin position="45"/>
        <end position="56"/>
    </location>
</feature>
<keyword evidence="2" id="KW-0812">Transmembrane</keyword>
<organism evidence="3 4">
    <name type="scientific">Leucocoprinus birnbaumii</name>
    <dbReference type="NCBI Taxonomy" id="56174"/>
    <lineage>
        <taxon>Eukaryota</taxon>
        <taxon>Fungi</taxon>
        <taxon>Dikarya</taxon>
        <taxon>Basidiomycota</taxon>
        <taxon>Agaricomycotina</taxon>
        <taxon>Agaricomycetes</taxon>
        <taxon>Agaricomycetidae</taxon>
        <taxon>Agaricales</taxon>
        <taxon>Agaricineae</taxon>
        <taxon>Agaricaceae</taxon>
        <taxon>Leucocoprinus</taxon>
    </lineage>
</organism>
<evidence type="ECO:0000256" key="1">
    <source>
        <dbReference type="SAM" id="MobiDB-lite"/>
    </source>
</evidence>
<name>A0AAD5YQX9_9AGAR</name>
<feature type="compositionally biased region" description="Basic and acidic residues" evidence="1">
    <location>
        <begin position="264"/>
        <end position="274"/>
    </location>
</feature>